<comment type="similarity">
    <text evidence="1">Belongs to the PC-esterase family. TBL subfamily.</text>
</comment>
<dbReference type="GO" id="GO:0016413">
    <property type="term" value="F:O-acetyltransferase activity"/>
    <property type="evidence" value="ECO:0007669"/>
    <property type="project" value="InterPro"/>
</dbReference>
<dbReference type="PANTHER" id="PTHR32285:SF48">
    <property type="entry name" value="PROTEIN TRICHOME BIREFRINGENCE-LIKE 19"/>
    <property type="match status" value="1"/>
</dbReference>
<dbReference type="AlphaFoldDB" id="A0AAV1ILE7"/>
<evidence type="ECO:0000256" key="2">
    <source>
        <dbReference type="SAM" id="SignalP"/>
    </source>
</evidence>
<evidence type="ECO:0000313" key="4">
    <source>
        <dbReference type="EMBL" id="CAK0786763.1"/>
    </source>
</evidence>
<keyword evidence="2" id="KW-0732">Signal</keyword>
<protein>
    <recommendedName>
        <fullName evidence="3">Trichome birefringence-like C-terminal domain-containing protein</fullName>
    </recommendedName>
</protein>
<name>A0AAV1ILE7_9CHLO</name>
<feature type="chain" id="PRO_5043426925" description="Trichome birefringence-like C-terminal domain-containing protein" evidence="2">
    <location>
        <begin position="38"/>
        <end position="434"/>
    </location>
</feature>
<dbReference type="Pfam" id="PF13839">
    <property type="entry name" value="PC-Esterase"/>
    <property type="match status" value="1"/>
</dbReference>
<reference evidence="4 5" key="1">
    <citation type="submission" date="2023-10" db="EMBL/GenBank/DDBJ databases">
        <authorList>
            <person name="Maclean D."/>
            <person name="Macfadyen A."/>
        </authorList>
    </citation>
    <scope>NUCLEOTIDE SEQUENCE [LARGE SCALE GENOMIC DNA]</scope>
</reference>
<keyword evidence="5" id="KW-1185">Reference proteome</keyword>
<dbReference type="InterPro" id="IPR026057">
    <property type="entry name" value="TBL_C"/>
</dbReference>
<comment type="caution">
    <text evidence="4">The sequence shown here is derived from an EMBL/GenBank/DDBJ whole genome shotgun (WGS) entry which is preliminary data.</text>
</comment>
<evidence type="ECO:0000256" key="1">
    <source>
        <dbReference type="ARBA" id="ARBA00007727"/>
    </source>
</evidence>
<evidence type="ECO:0000313" key="5">
    <source>
        <dbReference type="Proteomes" id="UP001314263"/>
    </source>
</evidence>
<sequence length="434" mass="48300">MRSGSLHRAGRSMKRADLPAAIACLLVHLCSLERACASNDTTVAAALEALAYVPAANAANTGYAANARPSVFATRPSPAAALDGQPNCVFDQMTNLTGHWVSNSSPSSSGFYNASSGCPNYINEFNCQNPEYFVRGQPTGSRNVSQTFIDSENSQVFLPDNCSLRSLEPARFNDQMAGRRMIFLGDSLMRGNWQSLACWLADQIVNGSAGAWEDFPKVCPGDYTVRWGGGAILTVRKQYIGNFTLKSGGMAAVRDHSWYNESLYDDIMAEFQPLTNMDILVISYGGWYERFQWDTAQNGWLAFKDHMNHLVLDRLKRFPGQVIWKEYTPQHFGGPFGFDPGVGGLVGGNFQYGCQPASVGEFWYDDFMRDLILDECGDDCKHVKILPIFEMTRQRPNAHFGAFGDNAEKGNADCKHYCLHMSDWWNTVLYNMIF</sequence>
<gene>
    <name evidence="4" type="ORF">CVIRNUC_009977</name>
</gene>
<dbReference type="EMBL" id="CAUYUE010000015">
    <property type="protein sequence ID" value="CAK0786763.1"/>
    <property type="molecule type" value="Genomic_DNA"/>
</dbReference>
<dbReference type="InterPro" id="IPR029962">
    <property type="entry name" value="TBL"/>
</dbReference>
<feature type="signal peptide" evidence="2">
    <location>
        <begin position="1"/>
        <end position="37"/>
    </location>
</feature>
<dbReference type="Proteomes" id="UP001314263">
    <property type="component" value="Unassembled WGS sequence"/>
</dbReference>
<proteinExistence type="inferred from homology"/>
<feature type="domain" description="Trichome birefringence-like C-terminal" evidence="3">
    <location>
        <begin position="166"/>
        <end position="432"/>
    </location>
</feature>
<accession>A0AAV1ILE7</accession>
<evidence type="ECO:0000259" key="3">
    <source>
        <dbReference type="Pfam" id="PF13839"/>
    </source>
</evidence>
<dbReference type="PANTHER" id="PTHR32285">
    <property type="entry name" value="PROTEIN TRICHOME BIREFRINGENCE-LIKE 9-RELATED"/>
    <property type="match status" value="1"/>
</dbReference>
<organism evidence="4 5">
    <name type="scientific">Coccomyxa viridis</name>
    <dbReference type="NCBI Taxonomy" id="1274662"/>
    <lineage>
        <taxon>Eukaryota</taxon>
        <taxon>Viridiplantae</taxon>
        <taxon>Chlorophyta</taxon>
        <taxon>core chlorophytes</taxon>
        <taxon>Trebouxiophyceae</taxon>
        <taxon>Trebouxiophyceae incertae sedis</taxon>
        <taxon>Coccomyxaceae</taxon>
        <taxon>Coccomyxa</taxon>
    </lineage>
</organism>